<evidence type="ECO:0000256" key="2">
    <source>
        <dbReference type="SAM" id="Phobius"/>
    </source>
</evidence>
<protein>
    <recommendedName>
        <fullName evidence="3">DUF6535 domain-containing protein</fullName>
    </recommendedName>
</protein>
<gene>
    <name evidence="4" type="ORF">B0F90DRAFT_1672843</name>
</gene>
<reference evidence="4" key="1">
    <citation type="journal article" date="2022" name="New Phytol.">
        <title>Evolutionary transition to the ectomycorrhizal habit in the genomes of a hyperdiverse lineage of mushroom-forming fungi.</title>
        <authorList>
            <person name="Looney B."/>
            <person name="Miyauchi S."/>
            <person name="Morin E."/>
            <person name="Drula E."/>
            <person name="Courty P.E."/>
            <person name="Kohler A."/>
            <person name="Kuo A."/>
            <person name="LaButti K."/>
            <person name="Pangilinan J."/>
            <person name="Lipzen A."/>
            <person name="Riley R."/>
            <person name="Andreopoulos W."/>
            <person name="He G."/>
            <person name="Johnson J."/>
            <person name="Nolan M."/>
            <person name="Tritt A."/>
            <person name="Barry K.W."/>
            <person name="Grigoriev I.V."/>
            <person name="Nagy L.G."/>
            <person name="Hibbett D."/>
            <person name="Henrissat B."/>
            <person name="Matheny P.B."/>
            <person name="Labbe J."/>
            <person name="Martin F.M."/>
        </authorList>
    </citation>
    <scope>NUCLEOTIDE SEQUENCE</scope>
    <source>
        <strain evidence="4">BPL690</strain>
    </source>
</reference>
<accession>A0AAD4LS33</accession>
<keyword evidence="2" id="KW-0812">Transmembrane</keyword>
<proteinExistence type="predicted"/>
<feature type="region of interest" description="Disordered" evidence="1">
    <location>
        <begin position="1"/>
        <end position="26"/>
    </location>
</feature>
<keyword evidence="5" id="KW-1185">Reference proteome</keyword>
<feature type="compositionally biased region" description="Low complexity" evidence="1">
    <location>
        <begin position="7"/>
        <end position="21"/>
    </location>
</feature>
<keyword evidence="2" id="KW-1133">Transmembrane helix</keyword>
<evidence type="ECO:0000313" key="5">
    <source>
        <dbReference type="Proteomes" id="UP001203297"/>
    </source>
</evidence>
<name>A0AAD4LS33_9AGAM</name>
<feature type="transmembrane region" description="Helical" evidence="2">
    <location>
        <begin position="113"/>
        <end position="139"/>
    </location>
</feature>
<keyword evidence="2" id="KW-0472">Membrane</keyword>
<evidence type="ECO:0000313" key="4">
    <source>
        <dbReference type="EMBL" id="KAI0288402.1"/>
    </source>
</evidence>
<feature type="transmembrane region" description="Helical" evidence="2">
    <location>
        <begin position="50"/>
        <end position="67"/>
    </location>
</feature>
<dbReference type="Proteomes" id="UP001203297">
    <property type="component" value="Unassembled WGS sequence"/>
</dbReference>
<sequence>MYSAYTPSSKPSQPNSPNPGNGDQDWSEWMKRADEYDKHMISVWKDDSEGVLVFTALFSTISTAAIIESYKRLSPDSGDQTTSLLADLSQQVSGSENGTQVPPFPVPPFSPTFFYVGCNIMWLLSLGLSISSAMTATLLKQYARRYMTVSRMSDKLEDKAKVRSFLFIGIRRYFMHVAVEVPPTFLHASVFFFALGLLFFFYPISKTVFYFLAILEGALGSAYFLLTIAPWVDRTCPFSTPMSTVGWYYWHFAMTFVSIFLCSVRSVKNHWNQFKHGYDRGIIKEALTKRIFIDLKKPHME</sequence>
<evidence type="ECO:0000259" key="3">
    <source>
        <dbReference type="Pfam" id="PF20153"/>
    </source>
</evidence>
<evidence type="ECO:0000256" key="1">
    <source>
        <dbReference type="SAM" id="MobiDB-lite"/>
    </source>
</evidence>
<feature type="transmembrane region" description="Helical" evidence="2">
    <location>
        <begin position="185"/>
        <end position="202"/>
    </location>
</feature>
<comment type="caution">
    <text evidence="4">The sequence shown here is derived from an EMBL/GenBank/DDBJ whole genome shotgun (WGS) entry which is preliminary data.</text>
</comment>
<feature type="transmembrane region" description="Helical" evidence="2">
    <location>
        <begin position="209"/>
        <end position="232"/>
    </location>
</feature>
<organism evidence="4 5">
    <name type="scientific">Multifurca ochricompacta</name>
    <dbReference type="NCBI Taxonomy" id="376703"/>
    <lineage>
        <taxon>Eukaryota</taxon>
        <taxon>Fungi</taxon>
        <taxon>Dikarya</taxon>
        <taxon>Basidiomycota</taxon>
        <taxon>Agaricomycotina</taxon>
        <taxon>Agaricomycetes</taxon>
        <taxon>Russulales</taxon>
        <taxon>Russulaceae</taxon>
        <taxon>Multifurca</taxon>
    </lineage>
</organism>
<dbReference type="Pfam" id="PF20153">
    <property type="entry name" value="DUF6535"/>
    <property type="match status" value="1"/>
</dbReference>
<dbReference type="AlphaFoldDB" id="A0AAD4LS33"/>
<dbReference type="InterPro" id="IPR045338">
    <property type="entry name" value="DUF6535"/>
</dbReference>
<dbReference type="EMBL" id="WTXG01000471">
    <property type="protein sequence ID" value="KAI0288402.1"/>
    <property type="molecule type" value="Genomic_DNA"/>
</dbReference>
<feature type="domain" description="DUF6535" evidence="3">
    <location>
        <begin position="26"/>
        <end position="202"/>
    </location>
</feature>
<feature type="transmembrane region" description="Helical" evidence="2">
    <location>
        <begin position="247"/>
        <end position="267"/>
    </location>
</feature>
<feature type="transmembrane region" description="Helical" evidence="2">
    <location>
        <begin position="160"/>
        <end position="179"/>
    </location>
</feature>